<protein>
    <submittedName>
        <fullName evidence="1">Uncharacterized protein</fullName>
    </submittedName>
</protein>
<dbReference type="EMBL" id="MN740301">
    <property type="protein sequence ID" value="QHT99063.1"/>
    <property type="molecule type" value="Genomic_DNA"/>
</dbReference>
<dbReference type="AlphaFoldDB" id="A0A6C0J5Z2"/>
<evidence type="ECO:0000313" key="1">
    <source>
        <dbReference type="EMBL" id="QHT99063.1"/>
    </source>
</evidence>
<name>A0A6C0J5Z2_9ZZZZ</name>
<accession>A0A6C0J5Z2</accession>
<proteinExistence type="predicted"/>
<reference evidence="1" key="1">
    <citation type="journal article" date="2020" name="Nature">
        <title>Giant virus diversity and host interactions through global metagenomics.</title>
        <authorList>
            <person name="Schulz F."/>
            <person name="Roux S."/>
            <person name="Paez-Espino D."/>
            <person name="Jungbluth S."/>
            <person name="Walsh D.A."/>
            <person name="Denef V.J."/>
            <person name="McMahon K.D."/>
            <person name="Konstantinidis K.T."/>
            <person name="Eloe-Fadrosh E.A."/>
            <person name="Kyrpides N.C."/>
            <person name="Woyke T."/>
        </authorList>
    </citation>
    <scope>NUCLEOTIDE SEQUENCE</scope>
    <source>
        <strain evidence="1">GVMAG-M-3300025695-21</strain>
    </source>
</reference>
<sequence length="184" mass="21970">MSASKKIGLTKTIKKNTQYKKNDYDNEIFNSPIQFSKYNMYDILEEDYTEEFQVEYKEHIKMSILETFKRDFWNFQYKNNIGAISSYMSVQEWFTVSKYIFQYMYQLSQTNKIEEMIFEYGITKCFLLLINFYKNNISTMASQSDNEIIKYIYSHPISAIYADMSLAILRDAIGLGPYHNLIKM</sequence>
<organism evidence="1">
    <name type="scientific">viral metagenome</name>
    <dbReference type="NCBI Taxonomy" id="1070528"/>
    <lineage>
        <taxon>unclassified sequences</taxon>
        <taxon>metagenomes</taxon>
        <taxon>organismal metagenomes</taxon>
    </lineage>
</organism>